<gene>
    <name evidence="1" type="ORF">K7X08_033575</name>
</gene>
<organism evidence="1 2">
    <name type="scientific">Anisodus acutangulus</name>
    <dbReference type="NCBI Taxonomy" id="402998"/>
    <lineage>
        <taxon>Eukaryota</taxon>
        <taxon>Viridiplantae</taxon>
        <taxon>Streptophyta</taxon>
        <taxon>Embryophyta</taxon>
        <taxon>Tracheophyta</taxon>
        <taxon>Spermatophyta</taxon>
        <taxon>Magnoliopsida</taxon>
        <taxon>eudicotyledons</taxon>
        <taxon>Gunneridae</taxon>
        <taxon>Pentapetalae</taxon>
        <taxon>asterids</taxon>
        <taxon>lamiids</taxon>
        <taxon>Solanales</taxon>
        <taxon>Solanaceae</taxon>
        <taxon>Solanoideae</taxon>
        <taxon>Hyoscyameae</taxon>
        <taxon>Anisodus</taxon>
    </lineage>
</organism>
<name>A0A9Q1M2B1_9SOLA</name>
<accession>A0A9Q1M2B1</accession>
<protein>
    <submittedName>
        <fullName evidence="1">Uncharacterized protein</fullName>
    </submittedName>
</protein>
<reference evidence="2" key="1">
    <citation type="journal article" date="2023" name="Proc. Natl. Acad. Sci. U.S.A.">
        <title>Genomic and structural basis for evolution of tropane alkaloid biosynthesis.</title>
        <authorList>
            <person name="Wanga Y.-J."/>
            <person name="Taina T."/>
            <person name="Yua J.-Y."/>
            <person name="Lia J."/>
            <person name="Xua B."/>
            <person name="Chenc J."/>
            <person name="D'Auriad J.C."/>
            <person name="Huanga J.-P."/>
            <person name="Huanga S.-X."/>
        </authorList>
    </citation>
    <scope>NUCLEOTIDE SEQUENCE [LARGE SCALE GENOMIC DNA]</scope>
    <source>
        <strain evidence="2">cv. KIB-2019</strain>
    </source>
</reference>
<proteinExistence type="predicted"/>
<sequence>MSSSSSLSLGSDSTGLAVDDLIPTFAFIDEQLVLASFRTSEQGEVKGFQKLGYLNRSPVVSSVVDHPLFS</sequence>
<dbReference type="Proteomes" id="UP001152561">
    <property type="component" value="Unassembled WGS sequence"/>
</dbReference>
<comment type="caution">
    <text evidence="1">The sequence shown here is derived from an EMBL/GenBank/DDBJ whole genome shotgun (WGS) entry which is preliminary data.</text>
</comment>
<evidence type="ECO:0000313" key="1">
    <source>
        <dbReference type="EMBL" id="KAJ8549868.1"/>
    </source>
</evidence>
<keyword evidence="2" id="KW-1185">Reference proteome</keyword>
<dbReference type="EMBL" id="JAJAGQ010000011">
    <property type="protein sequence ID" value="KAJ8549868.1"/>
    <property type="molecule type" value="Genomic_DNA"/>
</dbReference>
<dbReference type="AlphaFoldDB" id="A0A9Q1M2B1"/>
<evidence type="ECO:0000313" key="2">
    <source>
        <dbReference type="Proteomes" id="UP001152561"/>
    </source>
</evidence>